<dbReference type="OrthoDB" id="8280261at2"/>
<dbReference type="Pfam" id="PF02357">
    <property type="entry name" value="NusG"/>
    <property type="match status" value="1"/>
</dbReference>
<dbReference type="EMBL" id="LNQB01000092">
    <property type="protein sequence ID" value="OAP39273.1"/>
    <property type="molecule type" value="Genomic_DNA"/>
</dbReference>
<evidence type="ECO:0000256" key="1">
    <source>
        <dbReference type="ARBA" id="ARBA00022814"/>
    </source>
</evidence>
<feature type="domain" description="NusG-like N-terminal" evidence="4">
    <location>
        <begin position="6"/>
        <end position="100"/>
    </location>
</feature>
<accession>A0A178XWW6</accession>
<gene>
    <name evidence="5" type="ORF">ATB98_02980</name>
</gene>
<dbReference type="PANTHER" id="PTHR30265:SF4">
    <property type="entry name" value="KOW MOTIF FAMILY PROTEIN, EXPRESSED"/>
    <property type="match status" value="1"/>
</dbReference>
<evidence type="ECO:0000256" key="2">
    <source>
        <dbReference type="ARBA" id="ARBA00023015"/>
    </source>
</evidence>
<sequence length="172" mass="19522">MVHSGEWYVIRMRAGQQQKAVQEMQEMGIDTYCPTMRREIRHHRNKRWLMREFPLFTGYAFACLAPRDFATLRDIRNVSAVLGDASGNPAPVAWSVIEKIKDAQERGDFDVLRPPVRRLRAGDTVQVKDGPLSGHYAAVTNVVGRRAIKAVVEMFGSLREVEIGLESIRRVA</sequence>
<organism evidence="5 6">
    <name type="scientific">Sinorhizobium saheli</name>
    <dbReference type="NCBI Taxonomy" id="36856"/>
    <lineage>
        <taxon>Bacteria</taxon>
        <taxon>Pseudomonadati</taxon>
        <taxon>Pseudomonadota</taxon>
        <taxon>Alphaproteobacteria</taxon>
        <taxon>Hyphomicrobiales</taxon>
        <taxon>Rhizobiaceae</taxon>
        <taxon>Sinorhizobium/Ensifer group</taxon>
        <taxon>Sinorhizobium</taxon>
    </lineage>
</organism>
<protein>
    <recommendedName>
        <fullName evidence="4">NusG-like N-terminal domain-containing protein</fullName>
    </recommendedName>
</protein>
<keyword evidence="2" id="KW-0805">Transcription regulation</keyword>
<evidence type="ECO:0000313" key="6">
    <source>
        <dbReference type="Proteomes" id="UP000078507"/>
    </source>
</evidence>
<keyword evidence="3" id="KW-0804">Transcription</keyword>
<keyword evidence="6" id="KW-1185">Reference proteome</keyword>
<proteinExistence type="predicted"/>
<dbReference type="STRING" id="36856.ATB98_02980"/>
<dbReference type="SUPFAM" id="SSF82679">
    <property type="entry name" value="N-utilization substance G protein NusG, N-terminal domain"/>
    <property type="match status" value="1"/>
</dbReference>
<name>A0A178XWW6_SINSA</name>
<comment type="caution">
    <text evidence="5">The sequence shown here is derived from an EMBL/GenBank/DDBJ whole genome shotgun (WGS) entry which is preliminary data.</text>
</comment>
<dbReference type="Gene3D" id="3.30.70.940">
    <property type="entry name" value="NusG, N-terminal domain"/>
    <property type="match status" value="1"/>
</dbReference>
<dbReference type="PANTHER" id="PTHR30265">
    <property type="entry name" value="RHO-INTERACTING TRANSCRIPTION TERMINATION FACTOR NUSG"/>
    <property type="match status" value="1"/>
</dbReference>
<evidence type="ECO:0000259" key="4">
    <source>
        <dbReference type="Pfam" id="PF02357"/>
    </source>
</evidence>
<dbReference type="CDD" id="cd06091">
    <property type="entry name" value="KOW_NusG"/>
    <property type="match status" value="1"/>
</dbReference>
<dbReference type="InterPro" id="IPR008991">
    <property type="entry name" value="Translation_prot_SH3-like_sf"/>
</dbReference>
<dbReference type="SUPFAM" id="SSF50104">
    <property type="entry name" value="Translation proteins SH3-like domain"/>
    <property type="match status" value="1"/>
</dbReference>
<dbReference type="InterPro" id="IPR043425">
    <property type="entry name" value="NusG-like"/>
</dbReference>
<dbReference type="Proteomes" id="UP000078507">
    <property type="component" value="Unassembled WGS sequence"/>
</dbReference>
<dbReference type="GO" id="GO:0031564">
    <property type="term" value="P:transcription antitermination"/>
    <property type="evidence" value="ECO:0007669"/>
    <property type="project" value="UniProtKB-KW"/>
</dbReference>
<keyword evidence="1" id="KW-0889">Transcription antitermination</keyword>
<evidence type="ECO:0000313" key="5">
    <source>
        <dbReference type="EMBL" id="OAP39273.1"/>
    </source>
</evidence>
<dbReference type="InterPro" id="IPR006645">
    <property type="entry name" value="NGN-like_dom"/>
</dbReference>
<dbReference type="GO" id="GO:0006354">
    <property type="term" value="P:DNA-templated transcription elongation"/>
    <property type="evidence" value="ECO:0007669"/>
    <property type="project" value="InterPro"/>
</dbReference>
<dbReference type="AlphaFoldDB" id="A0A178XWW6"/>
<evidence type="ECO:0000256" key="3">
    <source>
        <dbReference type="ARBA" id="ARBA00023163"/>
    </source>
</evidence>
<reference evidence="5 6" key="1">
    <citation type="submission" date="2015-11" db="EMBL/GenBank/DDBJ databases">
        <title>Ensifer anhuiense sp. nov., an effective nitrogen fixation bacterium with Glycine soja.</title>
        <authorList>
            <person name="Yan H."/>
            <person name="Chen W."/>
        </authorList>
    </citation>
    <scope>NUCLEOTIDE SEQUENCE [LARGE SCALE GENOMIC DNA]</scope>
    <source>
        <strain evidence="5 6">LMG 7837</strain>
    </source>
</reference>
<dbReference type="InterPro" id="IPR036735">
    <property type="entry name" value="NGN_dom_sf"/>
</dbReference>